<keyword evidence="3" id="KW-1185">Reference proteome</keyword>
<dbReference type="AlphaFoldDB" id="A0A6C2UDG5"/>
<sequence>MKKSALALALAFGASMGHAAVVFEDDFSSYAEGQTINGVNWNPKWDGNNDLTQQDLMTATNGYVKFDTSIAKRNYFCPSKHGFSVASNKYAVIGSDFRYFHEPGGNITEPPNKANQGAFGLLISTTPTWWDGVNKSFQMCNRGSHMGNKVPVDPWQEGWQSHLTTFGVDTTAGGFSDWFRIEWTVVQGEINYEATAKLFKANGDGIYTATTVDLGITNGATLYAGFSPGWNDINTNIAQISKFSEVDMDNFKVEVVTIPNTRTIFSDDFESGSYVTYPLVADWRNPAPWSKALNNPSAYEVTNGVMKTKFGYRGIVAGGSPVVAAPGETIRIAYDVTIDLGSTFNTYQLGDYMFSPEGGAYFTNYVNPILSYDHALNSSGLARRVEFNAWTDEGSFPNGRVVVNLNGGSPEYYLAEDLGLAPGTGADFVSDPLRMAYEYTKRPTVGLWECVTLISNMHSAAMLTTTQLISRVDTWNVEEFFFSIQNPELPSGGGWEIDNLVVQVSSGPDIILVGFEAWAEGYGLLGGADDDQDGDGLSNLYEYGLNGDPTNAANLGTLPQMTYGADHSVSYTHPLLLDSKAGISYVAEWRDNLSFGDWSSVWLFDSNYPAADEEYNERLLKLDGLGKDRLFMRFRITQP</sequence>
<feature type="chain" id="PRO_5025329024" evidence="1">
    <location>
        <begin position="20"/>
        <end position="639"/>
    </location>
</feature>
<reference evidence="2 3" key="1">
    <citation type="submission" date="2019-04" db="EMBL/GenBank/DDBJ databases">
        <authorList>
            <person name="Van Vliet M D."/>
        </authorList>
    </citation>
    <scope>NUCLEOTIDE SEQUENCE [LARGE SCALE GENOMIC DNA]</scope>
    <source>
        <strain evidence="2 3">F1</strain>
    </source>
</reference>
<evidence type="ECO:0000313" key="2">
    <source>
        <dbReference type="EMBL" id="VGO17461.1"/>
    </source>
</evidence>
<proteinExistence type="predicted"/>
<protein>
    <submittedName>
        <fullName evidence="2">Uncharacterized protein</fullName>
    </submittedName>
</protein>
<accession>A0A6C2UDG5</accession>
<keyword evidence="1" id="KW-0732">Signal</keyword>
<feature type="signal peptide" evidence="1">
    <location>
        <begin position="1"/>
        <end position="19"/>
    </location>
</feature>
<evidence type="ECO:0000256" key="1">
    <source>
        <dbReference type="SAM" id="SignalP"/>
    </source>
</evidence>
<evidence type="ECO:0000313" key="3">
    <source>
        <dbReference type="Proteomes" id="UP000366872"/>
    </source>
</evidence>
<gene>
    <name evidence="2" type="ORF">PDESU_06057</name>
</gene>
<organism evidence="2 3">
    <name type="scientific">Pontiella desulfatans</name>
    <dbReference type="NCBI Taxonomy" id="2750659"/>
    <lineage>
        <taxon>Bacteria</taxon>
        <taxon>Pseudomonadati</taxon>
        <taxon>Kiritimatiellota</taxon>
        <taxon>Kiritimatiellia</taxon>
        <taxon>Kiritimatiellales</taxon>
        <taxon>Pontiellaceae</taxon>
        <taxon>Pontiella</taxon>
    </lineage>
</organism>
<dbReference type="EMBL" id="CAAHFG010000004">
    <property type="protein sequence ID" value="VGO17461.1"/>
    <property type="molecule type" value="Genomic_DNA"/>
</dbReference>
<dbReference type="Proteomes" id="UP000366872">
    <property type="component" value="Unassembled WGS sequence"/>
</dbReference>
<dbReference type="RefSeq" id="WP_136082930.1">
    <property type="nucleotide sequence ID" value="NZ_CAAHFG010000004.1"/>
</dbReference>
<name>A0A6C2UDG5_PONDE</name>